<name>A0A8D8QII5_9HEMI</name>
<accession>A0A8D8QII5</accession>
<dbReference type="EMBL" id="HBUF01078173">
    <property type="protein sequence ID" value="CAG6631917.1"/>
    <property type="molecule type" value="Transcribed_RNA"/>
</dbReference>
<protein>
    <submittedName>
        <fullName evidence="1">Uncharacterized protein</fullName>
    </submittedName>
</protein>
<proteinExistence type="predicted"/>
<dbReference type="AlphaFoldDB" id="A0A8D8QII5"/>
<sequence length="130" mass="14599">MSIGGPEFGWHSFTQLTPMVDRLIYIMLFKYLHLQTVLDERGAQFIQGVPDITESQAVSTLMICIRVGNIRGHNAIHAALTTPDLNSRACNLPFNNILDVLACISSILDIMIPHNVIFQSFNLLFQQRSV</sequence>
<evidence type="ECO:0000313" key="1">
    <source>
        <dbReference type="EMBL" id="CAG6631917.1"/>
    </source>
</evidence>
<organism evidence="1">
    <name type="scientific">Cacopsylla melanoneura</name>
    <dbReference type="NCBI Taxonomy" id="428564"/>
    <lineage>
        <taxon>Eukaryota</taxon>
        <taxon>Metazoa</taxon>
        <taxon>Ecdysozoa</taxon>
        <taxon>Arthropoda</taxon>
        <taxon>Hexapoda</taxon>
        <taxon>Insecta</taxon>
        <taxon>Pterygota</taxon>
        <taxon>Neoptera</taxon>
        <taxon>Paraneoptera</taxon>
        <taxon>Hemiptera</taxon>
        <taxon>Sternorrhyncha</taxon>
        <taxon>Psylloidea</taxon>
        <taxon>Psyllidae</taxon>
        <taxon>Psyllinae</taxon>
        <taxon>Cacopsylla</taxon>
    </lineage>
</organism>
<reference evidence="1" key="1">
    <citation type="submission" date="2021-05" db="EMBL/GenBank/DDBJ databases">
        <authorList>
            <person name="Alioto T."/>
            <person name="Alioto T."/>
            <person name="Gomez Garrido J."/>
        </authorList>
    </citation>
    <scope>NUCLEOTIDE SEQUENCE</scope>
</reference>